<name>Q07NG4_RHOP5</name>
<dbReference type="SUPFAM" id="SSF56784">
    <property type="entry name" value="HAD-like"/>
    <property type="match status" value="1"/>
</dbReference>
<dbReference type="KEGG" id="rpe:RPE_2582"/>
<organism evidence="1">
    <name type="scientific">Rhodopseudomonas palustris (strain BisA53)</name>
    <dbReference type="NCBI Taxonomy" id="316055"/>
    <lineage>
        <taxon>Bacteria</taxon>
        <taxon>Pseudomonadati</taxon>
        <taxon>Pseudomonadota</taxon>
        <taxon>Alphaproteobacteria</taxon>
        <taxon>Hyphomicrobiales</taxon>
        <taxon>Nitrobacteraceae</taxon>
        <taxon>Rhodopseudomonas</taxon>
    </lineage>
</organism>
<dbReference type="PANTHER" id="PTHR43611">
    <property type="entry name" value="ALPHA-D-GLUCOSE 1-PHOSPHATE PHOSPHATASE"/>
    <property type="match status" value="1"/>
</dbReference>
<gene>
    <name evidence="1" type="ordered locus">RPE_2582</name>
</gene>
<keyword evidence="1" id="KW-0378">Hydrolase</keyword>
<reference evidence="1" key="1">
    <citation type="submission" date="2006-09" db="EMBL/GenBank/DDBJ databases">
        <title>Complete sequence of Rhodopseudomonas palustris BisA53.</title>
        <authorList>
            <consortium name="US DOE Joint Genome Institute"/>
            <person name="Copeland A."/>
            <person name="Lucas S."/>
            <person name="Lapidus A."/>
            <person name="Barry K."/>
            <person name="Detter J.C."/>
            <person name="Glavina del Rio T."/>
            <person name="Hammon N."/>
            <person name="Israni S."/>
            <person name="Dalin E."/>
            <person name="Tice H."/>
            <person name="Pitluck S."/>
            <person name="Chain P."/>
            <person name="Malfatti S."/>
            <person name="Shin M."/>
            <person name="Vergez L."/>
            <person name="Schmutz J."/>
            <person name="Larimer F."/>
            <person name="Land M."/>
            <person name="Hauser L."/>
            <person name="Pelletier D.A."/>
            <person name="Kyrpides N."/>
            <person name="Kim E."/>
            <person name="Harwood C.S."/>
            <person name="Oda Y."/>
            <person name="Richardson P."/>
        </authorList>
    </citation>
    <scope>NUCLEOTIDE SEQUENCE [LARGE SCALE GENOMIC DNA]</scope>
    <source>
        <strain evidence="1">BisA53</strain>
    </source>
</reference>
<dbReference type="NCBIfam" id="TIGR01549">
    <property type="entry name" value="HAD-SF-IA-v1"/>
    <property type="match status" value="1"/>
</dbReference>
<dbReference type="CDD" id="cd02603">
    <property type="entry name" value="HAD_sEH-N_like"/>
    <property type="match status" value="1"/>
</dbReference>
<dbReference type="InterPro" id="IPR036412">
    <property type="entry name" value="HAD-like_sf"/>
</dbReference>
<proteinExistence type="predicted"/>
<dbReference type="InterPro" id="IPR023198">
    <property type="entry name" value="PGP-like_dom2"/>
</dbReference>
<dbReference type="InterPro" id="IPR006439">
    <property type="entry name" value="HAD-SF_hydro_IA"/>
</dbReference>
<dbReference type="Gene3D" id="3.40.50.1000">
    <property type="entry name" value="HAD superfamily/HAD-like"/>
    <property type="match status" value="1"/>
</dbReference>
<protein>
    <submittedName>
        <fullName evidence="1">HAD-superfamily hydrolase, subfamily IA, variant 3</fullName>
    </submittedName>
</protein>
<dbReference type="PANTHER" id="PTHR43611:SF3">
    <property type="entry name" value="FLAVIN MONONUCLEOTIDE HYDROLASE 1, CHLOROPLATIC"/>
    <property type="match status" value="1"/>
</dbReference>
<dbReference type="NCBIfam" id="TIGR01509">
    <property type="entry name" value="HAD-SF-IA-v3"/>
    <property type="match status" value="1"/>
</dbReference>
<dbReference type="Gene3D" id="1.10.150.240">
    <property type="entry name" value="Putative phosphatase, domain 2"/>
    <property type="match status" value="1"/>
</dbReference>
<dbReference type="InterPro" id="IPR023214">
    <property type="entry name" value="HAD_sf"/>
</dbReference>
<dbReference type="HOGENOM" id="CLU_045011_9_5_5"/>
<sequence length="255" mass="27843">MASAPLEARRITTGLRLRLSRFAPISKVSWCRQARLADTDLLRYSAEMSPVLVPGCADALLFDLGRVVIDIDFQRVLAVWADQAGCAPADLAPRFVLDEVYLRHERGQLDDAAFFEALRDRLGIALTDAQLLEGWNAIFVGEMPGIAPLLARAARHLPLYALSNTNAPHVMHFSREFAAILGHFRSVFVSSEIGCRKPDPAAYDHVVATTGIAAARIVFFDDLAENIEAARAHGLIGVQVRSSDDVAKALDQLGL</sequence>
<dbReference type="SFLD" id="SFLDS00003">
    <property type="entry name" value="Haloacid_Dehalogenase"/>
    <property type="match status" value="1"/>
</dbReference>
<dbReference type="EMBL" id="CP000463">
    <property type="protein sequence ID" value="ABJ06520.1"/>
    <property type="molecule type" value="Genomic_DNA"/>
</dbReference>
<dbReference type="GO" id="GO:0016787">
    <property type="term" value="F:hydrolase activity"/>
    <property type="evidence" value="ECO:0007669"/>
    <property type="project" value="UniProtKB-KW"/>
</dbReference>
<dbReference type="SFLD" id="SFLDG01129">
    <property type="entry name" value="C1.5:_HAD__Beta-PGM__Phosphata"/>
    <property type="match status" value="1"/>
</dbReference>
<dbReference type="eggNOG" id="COG1011">
    <property type="taxonomic scope" value="Bacteria"/>
</dbReference>
<dbReference type="AlphaFoldDB" id="Q07NG4"/>
<evidence type="ECO:0000313" key="1">
    <source>
        <dbReference type="EMBL" id="ABJ06520.1"/>
    </source>
</evidence>
<accession>Q07NG4</accession>
<dbReference type="STRING" id="316055.RPE_2582"/>
<dbReference type="Pfam" id="PF00702">
    <property type="entry name" value="Hydrolase"/>
    <property type="match status" value="1"/>
</dbReference>